<dbReference type="Proteomes" id="UP000254400">
    <property type="component" value="Unassembled WGS sequence"/>
</dbReference>
<evidence type="ECO:0000313" key="2">
    <source>
        <dbReference type="Proteomes" id="UP000254400"/>
    </source>
</evidence>
<proteinExistence type="predicted"/>
<evidence type="ECO:0000313" key="1">
    <source>
        <dbReference type="EMBL" id="SUA70316.1"/>
    </source>
</evidence>
<accession>A0A378XZ83</accession>
<sequence length="61" mass="7395">MKIVSEFITRDCEYNSKEERKNHRKIMFQDGWEHKYDYEVIKSNVGSIPAASYEKDVKFFE</sequence>
<dbReference type="EMBL" id="UGSC01000001">
    <property type="protein sequence ID" value="SUA70316.1"/>
    <property type="molecule type" value="Genomic_DNA"/>
</dbReference>
<organism evidence="1 2">
    <name type="scientific">Paenibacillus polymyxa</name>
    <name type="common">Bacillus polymyxa</name>
    <dbReference type="NCBI Taxonomy" id="1406"/>
    <lineage>
        <taxon>Bacteria</taxon>
        <taxon>Bacillati</taxon>
        <taxon>Bacillota</taxon>
        <taxon>Bacilli</taxon>
        <taxon>Bacillales</taxon>
        <taxon>Paenibacillaceae</taxon>
        <taxon>Paenibacillus</taxon>
    </lineage>
</organism>
<dbReference type="RefSeq" id="WP_019687710.1">
    <property type="nucleotide sequence ID" value="NZ_CP036496.1"/>
</dbReference>
<reference evidence="1 2" key="1">
    <citation type="submission" date="2018-06" db="EMBL/GenBank/DDBJ databases">
        <authorList>
            <consortium name="Pathogen Informatics"/>
            <person name="Doyle S."/>
        </authorList>
    </citation>
    <scope>NUCLEOTIDE SEQUENCE [LARGE SCALE GENOMIC DNA]</scope>
    <source>
        <strain evidence="1 2">NCTC10343</strain>
    </source>
</reference>
<dbReference type="AlphaFoldDB" id="A0A378XZ83"/>
<protein>
    <submittedName>
        <fullName evidence="1">Uncharacterized protein</fullName>
    </submittedName>
</protein>
<dbReference type="GeneID" id="93346541"/>
<name>A0A378XZ83_PAEPO</name>
<gene>
    <name evidence="1" type="ORF">NCTC10343_03187</name>
</gene>